<organism evidence="7 8">
    <name type="scientific">Deferribacter desulfuricans (strain DSM 14783 / JCM 11476 / NBRC 101012 / SSM1)</name>
    <dbReference type="NCBI Taxonomy" id="639282"/>
    <lineage>
        <taxon>Bacteria</taxon>
        <taxon>Pseudomonadati</taxon>
        <taxon>Deferribacterota</taxon>
        <taxon>Deferribacteres</taxon>
        <taxon>Deferribacterales</taxon>
        <taxon>Deferribacteraceae</taxon>
        <taxon>Deferribacter</taxon>
    </lineage>
</organism>
<keyword evidence="2" id="KW-1003">Cell membrane</keyword>
<keyword evidence="4 6" id="KW-1133">Transmembrane helix</keyword>
<reference evidence="7 8" key="1">
    <citation type="journal article" date="2010" name="DNA Res.">
        <title>Bacterial lifestyle in a deep-sea hydrothermal vent chimney revealed by the genome sequence of the thermophilic bacterium Deferribacter desulfuricans SSM1.</title>
        <authorList>
            <person name="Takaki Y."/>
            <person name="Shimamura S."/>
            <person name="Nakagawa S."/>
            <person name="Fukuhara Y."/>
            <person name="Horikawa H."/>
            <person name="Ankai A."/>
            <person name="Harada T."/>
            <person name="Hosoyama A."/>
            <person name="Oguchi A."/>
            <person name="Fukui S."/>
            <person name="Fujita N."/>
            <person name="Takami H."/>
            <person name="Takai K."/>
        </authorList>
    </citation>
    <scope>NUCLEOTIDE SEQUENCE [LARGE SCALE GENOMIC DNA]</scope>
    <source>
        <strain evidence="8">DSM 14783 / JCM 11476 / NBRC 101012 / SSM1</strain>
    </source>
</reference>
<gene>
    <name evidence="7" type="ordered locus">DEFDS_1736</name>
</gene>
<dbReference type="AlphaFoldDB" id="D3P901"/>
<comment type="subcellular location">
    <subcellularLocation>
        <location evidence="1">Cell membrane</location>
        <topology evidence="1">Multi-pass membrane protein</topology>
    </subcellularLocation>
</comment>
<dbReference type="RefSeq" id="WP_013008437.1">
    <property type="nucleotide sequence ID" value="NC_013939.1"/>
</dbReference>
<name>D3P901_DEFDS</name>
<dbReference type="InterPro" id="IPR005598">
    <property type="entry name" value="ATP_synth_I"/>
</dbReference>
<protein>
    <recommendedName>
        <fullName evidence="9">ATP synthase protein I</fullName>
    </recommendedName>
</protein>
<dbReference type="TCDB" id="1.A.77.3.41">
    <property type="family name" value="the mg(2+)/ca(2+) uniporter (mcu) family"/>
</dbReference>
<dbReference type="HOGENOM" id="CLU_161271_0_0_0"/>
<evidence type="ECO:0000256" key="4">
    <source>
        <dbReference type="ARBA" id="ARBA00022989"/>
    </source>
</evidence>
<proteinExistence type="predicted"/>
<evidence type="ECO:0000256" key="2">
    <source>
        <dbReference type="ARBA" id="ARBA00022475"/>
    </source>
</evidence>
<dbReference type="GO" id="GO:0005886">
    <property type="term" value="C:plasma membrane"/>
    <property type="evidence" value="ECO:0007669"/>
    <property type="project" value="UniProtKB-SubCell"/>
</dbReference>
<keyword evidence="5 6" id="KW-0472">Membrane</keyword>
<feature type="transmembrane region" description="Helical" evidence="6">
    <location>
        <begin position="30"/>
        <end position="46"/>
    </location>
</feature>
<feature type="transmembrane region" description="Helical" evidence="6">
    <location>
        <begin position="58"/>
        <end position="83"/>
    </location>
</feature>
<dbReference type="eggNOG" id="ENOG50311R9">
    <property type="taxonomic scope" value="Bacteria"/>
</dbReference>
<dbReference type="Pfam" id="PF03899">
    <property type="entry name" value="ATP-synt_I"/>
    <property type="match status" value="1"/>
</dbReference>
<dbReference type="STRING" id="639282.DEFDS_1736"/>
<evidence type="ECO:0000256" key="3">
    <source>
        <dbReference type="ARBA" id="ARBA00022692"/>
    </source>
</evidence>
<evidence type="ECO:0000256" key="6">
    <source>
        <dbReference type="SAM" id="Phobius"/>
    </source>
</evidence>
<evidence type="ECO:0008006" key="9">
    <source>
        <dbReference type="Google" id="ProtNLM"/>
    </source>
</evidence>
<dbReference type="KEGG" id="ddf:DEFDS_1736"/>
<accession>D3P901</accession>
<evidence type="ECO:0000313" key="7">
    <source>
        <dbReference type="EMBL" id="BAI81191.1"/>
    </source>
</evidence>
<evidence type="ECO:0000313" key="8">
    <source>
        <dbReference type="Proteomes" id="UP000001520"/>
    </source>
</evidence>
<dbReference type="OrthoDB" id="9802687at2"/>
<feature type="transmembrane region" description="Helical" evidence="6">
    <location>
        <begin position="89"/>
        <end position="109"/>
    </location>
</feature>
<dbReference type="EMBL" id="AP011529">
    <property type="protein sequence ID" value="BAI81191.1"/>
    <property type="molecule type" value="Genomic_DNA"/>
</dbReference>
<keyword evidence="8" id="KW-1185">Reference proteome</keyword>
<dbReference type="Proteomes" id="UP000001520">
    <property type="component" value="Chromosome"/>
</dbReference>
<evidence type="ECO:0000256" key="5">
    <source>
        <dbReference type="ARBA" id="ARBA00023136"/>
    </source>
</evidence>
<sequence length="119" mass="13603">MTNKIIIISLIFFIILYTVCKIVADAVFVKNLVFGYIITMMNFIMMSRKIKKFFNNEFGIGSGVGYFFRMILLVLVFGLWIKYYDIDVLGLLVGISILPLTIPLTVIIFQRRNTDGAST</sequence>
<evidence type="ECO:0000256" key="1">
    <source>
        <dbReference type="ARBA" id="ARBA00004651"/>
    </source>
</evidence>
<keyword evidence="3 6" id="KW-0812">Transmembrane</keyword>